<feature type="compositionally biased region" description="Acidic residues" evidence="2">
    <location>
        <begin position="475"/>
        <end position="486"/>
    </location>
</feature>
<organism evidence="5 6">
    <name type="scientific">Esox lucius</name>
    <name type="common">Northern pike</name>
    <dbReference type="NCBI Taxonomy" id="8010"/>
    <lineage>
        <taxon>Eukaryota</taxon>
        <taxon>Metazoa</taxon>
        <taxon>Chordata</taxon>
        <taxon>Craniata</taxon>
        <taxon>Vertebrata</taxon>
        <taxon>Euteleostomi</taxon>
        <taxon>Actinopterygii</taxon>
        <taxon>Neopterygii</taxon>
        <taxon>Teleostei</taxon>
        <taxon>Protacanthopterygii</taxon>
        <taxon>Esociformes</taxon>
        <taxon>Esocidae</taxon>
        <taxon>Esox</taxon>
    </lineage>
</organism>
<evidence type="ECO:0000313" key="6">
    <source>
        <dbReference type="Proteomes" id="UP000265140"/>
    </source>
</evidence>
<dbReference type="PANTHER" id="PTHR21483">
    <property type="entry name" value="RNA POLYMERASE II-ASSOCIATED PROTEIN 1"/>
    <property type="match status" value="1"/>
</dbReference>
<accession>A0A6Q2YI12</accession>
<feature type="domain" description="RPAP1 N-terminal" evidence="4">
    <location>
        <begin position="230"/>
        <end position="271"/>
    </location>
</feature>
<dbReference type="InterPro" id="IPR013929">
    <property type="entry name" value="RPAP1_C"/>
</dbReference>
<evidence type="ECO:0000256" key="1">
    <source>
        <dbReference type="ARBA" id="ARBA00009953"/>
    </source>
</evidence>
<evidence type="ECO:0000256" key="2">
    <source>
        <dbReference type="SAM" id="MobiDB-lite"/>
    </source>
</evidence>
<dbReference type="GO" id="GO:0006366">
    <property type="term" value="P:transcription by RNA polymerase II"/>
    <property type="evidence" value="ECO:0007669"/>
    <property type="project" value="InterPro"/>
</dbReference>
<reference evidence="5" key="2">
    <citation type="submission" date="2020-02" db="EMBL/GenBank/DDBJ databases">
        <title>Esox lucius (northern pike) genome, fEsoLuc1, primary haplotype.</title>
        <authorList>
            <person name="Myers G."/>
            <person name="Karagic N."/>
            <person name="Meyer A."/>
            <person name="Pippel M."/>
            <person name="Reichard M."/>
            <person name="Winkler S."/>
            <person name="Tracey A."/>
            <person name="Sims Y."/>
            <person name="Howe K."/>
            <person name="Rhie A."/>
            <person name="Formenti G."/>
            <person name="Durbin R."/>
            <person name="Fedrigo O."/>
            <person name="Jarvis E.D."/>
        </authorList>
    </citation>
    <scope>NUCLEOTIDE SEQUENCE [LARGE SCALE GENOMIC DNA]</scope>
</reference>
<feature type="compositionally biased region" description="Basic and acidic residues" evidence="2">
    <location>
        <begin position="489"/>
        <end position="505"/>
    </location>
</feature>
<dbReference type="InterPro" id="IPR039913">
    <property type="entry name" value="RPAP1/Rba50"/>
</dbReference>
<gene>
    <name evidence="5" type="primary">RPAP1</name>
</gene>
<dbReference type="SUPFAM" id="SSF48371">
    <property type="entry name" value="ARM repeat"/>
    <property type="match status" value="1"/>
</dbReference>
<dbReference type="Proteomes" id="UP000265140">
    <property type="component" value="Chromosome 15"/>
</dbReference>
<name>A0A6Q2YI12_ESOLU</name>
<feature type="region of interest" description="Disordered" evidence="2">
    <location>
        <begin position="475"/>
        <end position="505"/>
    </location>
</feature>
<feature type="region of interest" description="Disordered" evidence="2">
    <location>
        <begin position="22"/>
        <end position="91"/>
    </location>
</feature>
<reference evidence="5" key="4">
    <citation type="submission" date="2025-09" db="UniProtKB">
        <authorList>
            <consortium name="Ensembl"/>
        </authorList>
    </citation>
    <scope>IDENTIFICATION</scope>
</reference>
<proteinExistence type="inferred from homology"/>
<reference evidence="6" key="1">
    <citation type="journal article" date="2014" name="PLoS ONE">
        <title>The genome and linkage map of the northern pike (Esox lucius): conserved synteny revealed between the salmonid sister group and the Neoteleostei.</title>
        <authorList>
            <person name="Rondeau E.B."/>
            <person name="Minkley D.R."/>
            <person name="Leong J.S."/>
            <person name="Messmer A.M."/>
            <person name="Jantzen J.R."/>
            <person name="von Schalburg K.R."/>
            <person name="Lemon C."/>
            <person name="Bird N.H."/>
            <person name="Koop B.F."/>
        </authorList>
    </citation>
    <scope>NUCLEOTIDE SEQUENCE</scope>
</reference>
<evidence type="ECO:0000313" key="5">
    <source>
        <dbReference type="Ensembl" id="ENSELUP00000065485.2"/>
    </source>
</evidence>
<comment type="similarity">
    <text evidence="1">Belongs to the RPAP1 family.</text>
</comment>
<evidence type="ECO:0008006" key="7">
    <source>
        <dbReference type="Google" id="ProtNLM"/>
    </source>
</evidence>
<dbReference type="Pfam" id="PF08620">
    <property type="entry name" value="RPAP1_C"/>
    <property type="match status" value="1"/>
</dbReference>
<dbReference type="InterPro" id="IPR016024">
    <property type="entry name" value="ARM-type_fold"/>
</dbReference>
<sequence>MAMIKRPKPTDSEADILREQEKFLASGSPSTVNVVRRPDKRAGQSGGADEDQRDVVTIQDLPDDLPTLTPAPPKKSRLKGERVRFEDEDPEELLDRHDTHISAVLSKIIVRDTHNCLLSRATRRSVVAFSLTILLTNVILRRCKCSETGRSIFARQTAAQMITEEKTQCAPGWMGPTSGPGVLNLSPECCVEVEAPPSRLDSKLPDAMAGPRLVSGQGLGGPGGTAETLQIHQENQAKIQAMSKDQILEEQQRLLVQLDPRLVDFVRSRKAAGGSAPKSQDARVLKMHCSPEEDLPIKPQKDWVHMDKLEPEKLEWIRDLPAPRRKGTKMAMQARFDFAGTLIPPTEDLPTHLGLHHHGDEPELAGYSLQELFLLSRSQLIQQRSLALSTLAHVLTKARAGEFAAALKGSVVSTLLDAGLLFLLRFSLDDSVEGVMSAAVQALRALLVSPGDEECLDATLSWLHGLASFPLLPTAEEEEDEEDEGLPEVMRETAEEKEEKKTDHDVARHDVVKGVLRMKLLPRLRYILEVVRPSPKVVQDVLAVLIRVARHSSSAATQVLDCPRLMETVMSEFVPCSWTVPASPNAQPVYGVPVADAVKLLRVLASAGRHVCARLLNSLGARECLSRLLAPEPAELQLEPGEALRVSTEAYWLWAVAASYGQACSLYVDLYPVLVKALQSAPWPRSPSDPLLSLELRRHQALLTLLTHVTHTAGGAFSAPTSQGAECPPPPPVTWGHVMGLQPAVLGLLKGCIRTLGDPVQRESTLRLVPSYLLYLGAFYSQLSLQRSFSPVACLQELEKLTAEVLLPLLSHEAVHSLINNLQSCSAVCNPQSCSPSPETVPSLPGLGCSQWISGGLAGTSSPFPLVTSLCYLLDTLISLHKGLFSSLLLFESVLRYLRACGRAKPTPSHWILRHEQHLLFLLLKLSIRLVPSDPEVAVHATLFHHTSLVMLPWLLPGSEFLAHELMSTMAFVWTWLQTVDFPLGGLNIYQEQIRKTNRPTNDPMYAFWVSC</sequence>
<keyword evidence="6" id="KW-1185">Reference proteome</keyword>
<dbReference type="Ensembl" id="ENSELUT00000070884.2">
    <property type="protein sequence ID" value="ENSELUP00000065485.2"/>
    <property type="gene ID" value="ENSELUG00000002206.3"/>
</dbReference>
<dbReference type="AlphaFoldDB" id="A0A6Q2YI12"/>
<protein>
    <recommendedName>
        <fullName evidence="7">RNA polymerase II associated protein 1</fullName>
    </recommendedName>
</protein>
<dbReference type="PANTHER" id="PTHR21483:SF18">
    <property type="entry name" value="RNA POLYMERASE II-ASSOCIATED PROTEIN 1"/>
    <property type="match status" value="1"/>
</dbReference>
<dbReference type="InterPro" id="IPR013930">
    <property type="entry name" value="RPAP1_N"/>
</dbReference>
<dbReference type="Pfam" id="PF08621">
    <property type="entry name" value="RPAP1_N"/>
    <property type="match status" value="1"/>
</dbReference>
<feature type="domain" description="RPAP1 C-terminal" evidence="3">
    <location>
        <begin position="333"/>
        <end position="398"/>
    </location>
</feature>
<evidence type="ECO:0000259" key="3">
    <source>
        <dbReference type="Pfam" id="PF08620"/>
    </source>
</evidence>
<dbReference type="GeneTree" id="ENSGT00390000007594"/>
<dbReference type="Bgee" id="ENSELUG00000002206">
    <property type="expression patterns" value="Expressed in testis and 14 other cell types or tissues"/>
</dbReference>
<reference evidence="5" key="3">
    <citation type="submission" date="2025-08" db="UniProtKB">
        <authorList>
            <consortium name="Ensembl"/>
        </authorList>
    </citation>
    <scope>IDENTIFICATION</scope>
</reference>
<evidence type="ECO:0000259" key="4">
    <source>
        <dbReference type="Pfam" id="PF08621"/>
    </source>
</evidence>